<feature type="compositionally biased region" description="Polar residues" evidence="1">
    <location>
        <begin position="1"/>
        <end position="19"/>
    </location>
</feature>
<gene>
    <name evidence="2" type="ORF">T440DRAFT_520024</name>
</gene>
<feature type="compositionally biased region" description="Basic and acidic residues" evidence="1">
    <location>
        <begin position="74"/>
        <end position="86"/>
    </location>
</feature>
<feature type="region of interest" description="Disordered" evidence="1">
    <location>
        <begin position="1"/>
        <end position="21"/>
    </location>
</feature>
<sequence>MTDPSSSALESNKITTKDSTVLERDVMMPLLATWLEDTPSNNQNLRVPVAQLLAELQKTYATVDSTAAQATEYSHAERAPDEEHPRPRQHNQSSGSSASGRVNHSPVLSPAAAEFWNWLNAAHPEYASPPNIVGVTSGEPETPASDETYEPSDELPDYATPVGTIIPRIEVDSLGSSTSPRSLNSETPEGPVRGCQIDAPHWVRHVSARSSPSL</sequence>
<name>A0A6A7B1M7_9PLEO</name>
<protein>
    <submittedName>
        <fullName evidence="2">Uncharacterized protein</fullName>
    </submittedName>
</protein>
<feature type="region of interest" description="Disordered" evidence="1">
    <location>
        <begin position="72"/>
        <end position="105"/>
    </location>
</feature>
<evidence type="ECO:0000256" key="1">
    <source>
        <dbReference type="SAM" id="MobiDB-lite"/>
    </source>
</evidence>
<evidence type="ECO:0000313" key="2">
    <source>
        <dbReference type="EMBL" id="KAF2848325.1"/>
    </source>
</evidence>
<dbReference type="EMBL" id="MU006318">
    <property type="protein sequence ID" value="KAF2848325.1"/>
    <property type="molecule type" value="Genomic_DNA"/>
</dbReference>
<feature type="region of interest" description="Disordered" evidence="1">
    <location>
        <begin position="130"/>
        <end position="198"/>
    </location>
</feature>
<dbReference type="OrthoDB" id="3725775at2759"/>
<feature type="compositionally biased region" description="Polar residues" evidence="1">
    <location>
        <begin position="174"/>
        <end position="187"/>
    </location>
</feature>
<feature type="compositionally biased region" description="Polar residues" evidence="1">
    <location>
        <begin position="90"/>
        <end position="102"/>
    </location>
</feature>
<proteinExistence type="predicted"/>
<keyword evidence="3" id="KW-1185">Reference proteome</keyword>
<evidence type="ECO:0000313" key="3">
    <source>
        <dbReference type="Proteomes" id="UP000799423"/>
    </source>
</evidence>
<dbReference type="AlphaFoldDB" id="A0A6A7B1M7"/>
<feature type="compositionally biased region" description="Acidic residues" evidence="1">
    <location>
        <begin position="147"/>
        <end position="156"/>
    </location>
</feature>
<accession>A0A6A7B1M7</accession>
<dbReference type="Proteomes" id="UP000799423">
    <property type="component" value="Unassembled WGS sequence"/>
</dbReference>
<reference evidence="2" key="1">
    <citation type="submission" date="2020-01" db="EMBL/GenBank/DDBJ databases">
        <authorList>
            <consortium name="DOE Joint Genome Institute"/>
            <person name="Haridas S."/>
            <person name="Albert R."/>
            <person name="Binder M."/>
            <person name="Bloem J."/>
            <person name="Labutti K."/>
            <person name="Salamov A."/>
            <person name="Andreopoulos B."/>
            <person name="Baker S.E."/>
            <person name="Barry K."/>
            <person name="Bills G."/>
            <person name="Bluhm B.H."/>
            <person name="Cannon C."/>
            <person name="Castanera R."/>
            <person name="Culley D.E."/>
            <person name="Daum C."/>
            <person name="Ezra D."/>
            <person name="Gonzalez J.B."/>
            <person name="Henrissat B."/>
            <person name="Kuo A."/>
            <person name="Liang C."/>
            <person name="Lipzen A."/>
            <person name="Lutzoni F."/>
            <person name="Magnuson J."/>
            <person name="Mondo S."/>
            <person name="Nolan M."/>
            <person name="Ohm R."/>
            <person name="Pangilinan J."/>
            <person name="Park H.-J."/>
            <person name="Ramirez L."/>
            <person name="Alfaro M."/>
            <person name="Sun H."/>
            <person name="Tritt A."/>
            <person name="Yoshinaga Y."/>
            <person name="Zwiers L.-H."/>
            <person name="Turgeon B.G."/>
            <person name="Goodwin S.B."/>
            <person name="Spatafora J.W."/>
            <person name="Crous P.W."/>
            <person name="Grigoriev I.V."/>
        </authorList>
    </citation>
    <scope>NUCLEOTIDE SEQUENCE</scope>
    <source>
        <strain evidence="2">IPT5</strain>
    </source>
</reference>
<organism evidence="2 3">
    <name type="scientific">Plenodomus tracheiphilus IPT5</name>
    <dbReference type="NCBI Taxonomy" id="1408161"/>
    <lineage>
        <taxon>Eukaryota</taxon>
        <taxon>Fungi</taxon>
        <taxon>Dikarya</taxon>
        <taxon>Ascomycota</taxon>
        <taxon>Pezizomycotina</taxon>
        <taxon>Dothideomycetes</taxon>
        <taxon>Pleosporomycetidae</taxon>
        <taxon>Pleosporales</taxon>
        <taxon>Pleosporineae</taxon>
        <taxon>Leptosphaeriaceae</taxon>
        <taxon>Plenodomus</taxon>
    </lineage>
</organism>